<reference evidence="6" key="1">
    <citation type="submission" date="2019-10" db="EMBL/GenBank/DDBJ databases">
        <authorList>
            <person name="Ross D.E."/>
            <person name="Gulliver D."/>
        </authorList>
    </citation>
    <scope>NUCLEOTIDE SEQUENCE</scope>
    <source>
        <strain evidence="6">DER-2019</strain>
    </source>
</reference>
<feature type="domain" description="Flagellar basal-body/hook protein C-terminal" evidence="4">
    <location>
        <begin position="188"/>
        <end position="232"/>
    </location>
</feature>
<dbReference type="PANTHER" id="PTHR30435:SF19">
    <property type="entry name" value="FLAGELLAR BASAL-BODY ROD PROTEIN FLGG"/>
    <property type="match status" value="1"/>
</dbReference>
<gene>
    <name evidence="6" type="ORF">GH810_09980</name>
</gene>
<evidence type="ECO:0000259" key="4">
    <source>
        <dbReference type="Pfam" id="PF06429"/>
    </source>
</evidence>
<dbReference type="NCBIfam" id="TIGR03506">
    <property type="entry name" value="FlgEFG_subfam"/>
    <property type="match status" value="1"/>
</dbReference>
<dbReference type="InterPro" id="IPR010930">
    <property type="entry name" value="Flg_bb/hook_C_dom"/>
</dbReference>
<accession>A0A923KSR0</accession>
<keyword evidence="7" id="KW-1185">Reference proteome</keyword>
<dbReference type="InterPro" id="IPR037925">
    <property type="entry name" value="FlgE/F/G-like"/>
</dbReference>
<dbReference type="InterPro" id="IPR053967">
    <property type="entry name" value="LlgE_F_G-like_D1"/>
</dbReference>
<dbReference type="GO" id="GO:0009425">
    <property type="term" value="C:bacterial-type flagellum basal body"/>
    <property type="evidence" value="ECO:0007669"/>
    <property type="project" value="UniProtKB-SubCell"/>
</dbReference>
<dbReference type="Proteomes" id="UP000616595">
    <property type="component" value="Unassembled WGS sequence"/>
</dbReference>
<keyword evidence="6" id="KW-0969">Cilium</keyword>
<organism evidence="6 7">
    <name type="scientific">Acetobacterium paludosum</name>
    <dbReference type="NCBI Taxonomy" id="52693"/>
    <lineage>
        <taxon>Bacteria</taxon>
        <taxon>Bacillati</taxon>
        <taxon>Bacillota</taxon>
        <taxon>Clostridia</taxon>
        <taxon>Eubacteriales</taxon>
        <taxon>Eubacteriaceae</taxon>
        <taxon>Acetobacterium</taxon>
    </lineage>
</organism>
<dbReference type="RefSeq" id="WP_148568229.1">
    <property type="nucleotide sequence ID" value="NZ_RXYA01000015.1"/>
</dbReference>
<name>A0A923KSR0_9FIRM</name>
<keyword evidence="2" id="KW-0975">Bacterial flagellum</keyword>
<evidence type="ECO:0000259" key="5">
    <source>
        <dbReference type="Pfam" id="PF22692"/>
    </source>
</evidence>
<dbReference type="InterPro" id="IPR001444">
    <property type="entry name" value="Flag_bb_rod_N"/>
</dbReference>
<dbReference type="Pfam" id="PF00460">
    <property type="entry name" value="Flg_bb_rod"/>
    <property type="match status" value="1"/>
</dbReference>
<dbReference type="InterPro" id="IPR020013">
    <property type="entry name" value="Flagellar_FlgE/F/G"/>
</dbReference>
<evidence type="ECO:0000259" key="3">
    <source>
        <dbReference type="Pfam" id="PF00460"/>
    </source>
</evidence>
<evidence type="ECO:0000313" key="6">
    <source>
        <dbReference type="EMBL" id="MBC3888637.1"/>
    </source>
</evidence>
<dbReference type="AlphaFoldDB" id="A0A923KSR0"/>
<dbReference type="EMBL" id="WJBD01000011">
    <property type="protein sequence ID" value="MBC3888637.1"/>
    <property type="molecule type" value="Genomic_DNA"/>
</dbReference>
<comment type="caution">
    <text evidence="6">The sequence shown here is derived from an EMBL/GenBank/DDBJ whole genome shotgun (WGS) entry which is preliminary data.</text>
</comment>
<dbReference type="Pfam" id="PF06429">
    <property type="entry name" value="Flg_bbr_C"/>
    <property type="match status" value="1"/>
</dbReference>
<comment type="similarity">
    <text evidence="1 2">Belongs to the flagella basal body rod proteins family.</text>
</comment>
<dbReference type="Pfam" id="PF22692">
    <property type="entry name" value="LlgE_F_G_D1"/>
    <property type="match status" value="1"/>
</dbReference>
<reference evidence="6" key="2">
    <citation type="submission" date="2020-10" db="EMBL/GenBank/DDBJ databases">
        <title>Comparative genomics of the Acetobacterium genus.</title>
        <authorList>
            <person name="Marshall C."/>
            <person name="May H."/>
            <person name="Norman S."/>
        </authorList>
    </citation>
    <scope>NUCLEOTIDE SEQUENCE</scope>
    <source>
        <strain evidence="6">DER-2019</strain>
    </source>
</reference>
<dbReference type="PANTHER" id="PTHR30435">
    <property type="entry name" value="FLAGELLAR PROTEIN"/>
    <property type="match status" value="1"/>
</dbReference>
<evidence type="ECO:0000256" key="2">
    <source>
        <dbReference type="RuleBase" id="RU362116"/>
    </source>
</evidence>
<proteinExistence type="inferred from homology"/>
<comment type="subcellular location">
    <subcellularLocation>
        <location evidence="2">Bacterial flagellum basal body</location>
    </subcellularLocation>
</comment>
<protein>
    <submittedName>
        <fullName evidence="6">Flagellar hook-basal body complex protein</fullName>
    </submittedName>
</protein>
<dbReference type="SUPFAM" id="SSF117143">
    <property type="entry name" value="Flagellar hook protein flgE"/>
    <property type="match status" value="1"/>
</dbReference>
<feature type="domain" description="Flagellar hook protein FlgE/F/G-like D1" evidence="5">
    <location>
        <begin position="87"/>
        <end position="143"/>
    </location>
</feature>
<keyword evidence="6" id="KW-0282">Flagellum</keyword>
<keyword evidence="6" id="KW-0966">Cell projection</keyword>
<feature type="domain" description="Flagellar basal body rod protein N-terminal" evidence="3">
    <location>
        <begin position="5"/>
        <end position="35"/>
    </location>
</feature>
<dbReference type="GO" id="GO:0071978">
    <property type="term" value="P:bacterial-type flagellum-dependent swarming motility"/>
    <property type="evidence" value="ECO:0007669"/>
    <property type="project" value="TreeGrafter"/>
</dbReference>
<evidence type="ECO:0000313" key="7">
    <source>
        <dbReference type="Proteomes" id="UP000616595"/>
    </source>
</evidence>
<dbReference type="OrthoDB" id="9804559at2"/>
<evidence type="ECO:0000256" key="1">
    <source>
        <dbReference type="ARBA" id="ARBA00009677"/>
    </source>
</evidence>
<sequence>MIRGFYTASSGLISQQNYLNNIANNIANISTTAFKPQVTAFSSLLYENIDGGSGTNISTGHGAKVEKNGIDFAESGQEKTDQPLDCAIDGNGFFAVQNKSTNAVTYTRDGAFSVSVEGDQKYLVNAEGNYVLGKDNKPINMTNGFDANSIGLFSFSNPYGLQLMGSNQYTATTVSGQATADSQSTIKTGYLESSGTDLAGEMTKMIEASKSFSFNSKILQATDEIEKVVNQLR</sequence>